<gene>
    <name evidence="1" type="ORF">S06H3_30489</name>
</gene>
<reference evidence="1" key="1">
    <citation type="journal article" date="2014" name="Front. Microbiol.">
        <title>High frequency of phylogenetically diverse reductive dehalogenase-homologous genes in deep subseafloor sedimentary metagenomes.</title>
        <authorList>
            <person name="Kawai M."/>
            <person name="Futagami T."/>
            <person name="Toyoda A."/>
            <person name="Takaki Y."/>
            <person name="Nishi S."/>
            <person name="Hori S."/>
            <person name="Arai W."/>
            <person name="Tsubouchi T."/>
            <person name="Morono Y."/>
            <person name="Uchiyama I."/>
            <person name="Ito T."/>
            <person name="Fujiyama A."/>
            <person name="Inagaki F."/>
            <person name="Takami H."/>
        </authorList>
    </citation>
    <scope>NUCLEOTIDE SEQUENCE</scope>
    <source>
        <strain evidence="1">Expedition CK06-06</strain>
    </source>
</reference>
<feature type="non-terminal residue" evidence="1">
    <location>
        <position position="1"/>
    </location>
</feature>
<proteinExistence type="predicted"/>
<dbReference type="AlphaFoldDB" id="X1NGC6"/>
<sequence length="100" mass="10175">TVAGLMSGKARGDNAMIDKIATDVLNGPKLTAIKAAAKMGLGIDIDSYIEEDGAVKTLENIQGLAGLLGIDIGSILQGGLNGANLAVGSEANGINYYLER</sequence>
<protein>
    <submittedName>
        <fullName evidence="1">Uncharacterized protein</fullName>
    </submittedName>
</protein>
<dbReference type="EMBL" id="BARV01017958">
    <property type="protein sequence ID" value="GAI29261.1"/>
    <property type="molecule type" value="Genomic_DNA"/>
</dbReference>
<name>X1NGC6_9ZZZZ</name>
<organism evidence="1">
    <name type="scientific">marine sediment metagenome</name>
    <dbReference type="NCBI Taxonomy" id="412755"/>
    <lineage>
        <taxon>unclassified sequences</taxon>
        <taxon>metagenomes</taxon>
        <taxon>ecological metagenomes</taxon>
    </lineage>
</organism>
<evidence type="ECO:0000313" key="1">
    <source>
        <dbReference type="EMBL" id="GAI29261.1"/>
    </source>
</evidence>
<comment type="caution">
    <text evidence="1">The sequence shown here is derived from an EMBL/GenBank/DDBJ whole genome shotgun (WGS) entry which is preliminary data.</text>
</comment>
<accession>X1NGC6</accession>